<proteinExistence type="predicted"/>
<dbReference type="AlphaFoldDB" id="A0A0K2TGI4"/>
<sequence>MTLERDRQISIGTLQVFGRLQDHRLCLQQVQNVGEEECLCQKGQAGSGRVTEKSLV</sequence>
<name>A0A0K2TGI4_LEPSM</name>
<reference evidence="1" key="1">
    <citation type="submission" date="2014-05" db="EMBL/GenBank/DDBJ databases">
        <authorList>
            <person name="Chronopoulou M."/>
        </authorList>
    </citation>
    <scope>NUCLEOTIDE SEQUENCE</scope>
    <source>
        <tissue evidence="1">Whole organism</tissue>
    </source>
</reference>
<accession>A0A0K2TGI4</accession>
<protein>
    <submittedName>
        <fullName evidence="1">Uncharacterized protein</fullName>
    </submittedName>
</protein>
<organism evidence="1">
    <name type="scientific">Lepeophtheirus salmonis</name>
    <name type="common">Salmon louse</name>
    <name type="synonym">Caligus salmonis</name>
    <dbReference type="NCBI Taxonomy" id="72036"/>
    <lineage>
        <taxon>Eukaryota</taxon>
        <taxon>Metazoa</taxon>
        <taxon>Ecdysozoa</taxon>
        <taxon>Arthropoda</taxon>
        <taxon>Crustacea</taxon>
        <taxon>Multicrustacea</taxon>
        <taxon>Hexanauplia</taxon>
        <taxon>Copepoda</taxon>
        <taxon>Siphonostomatoida</taxon>
        <taxon>Caligidae</taxon>
        <taxon>Lepeophtheirus</taxon>
    </lineage>
</organism>
<evidence type="ECO:0000313" key="1">
    <source>
        <dbReference type="EMBL" id="CDW25143.1"/>
    </source>
</evidence>
<dbReference type="EMBL" id="HACA01007782">
    <property type="protein sequence ID" value="CDW25143.1"/>
    <property type="molecule type" value="Transcribed_RNA"/>
</dbReference>